<comment type="caution">
    <text evidence="1">The sequence shown here is derived from an EMBL/GenBank/DDBJ whole genome shotgun (WGS) entry which is preliminary data.</text>
</comment>
<dbReference type="AlphaFoldDB" id="A0A812JHT4"/>
<dbReference type="OrthoDB" id="438182at2759"/>
<gene>
    <name evidence="1" type="ORF">SNAT2548_LOCUS6283</name>
</gene>
<keyword evidence="2" id="KW-1185">Reference proteome</keyword>
<sequence>MVRSGVCCIGDAALQSGRGQSAYTALMAAPPARPWSKAELTDFLAASRPSSLDLEARRGGFASFLHDREVAKQAGHDSNSALDLAYNAEIQTMRADEKADDTEVQVEAAEGWEEYELSLLALLSLAMVGTAGWLYNQYQRWLALKKAMAEYQN</sequence>
<dbReference type="EMBL" id="CAJNDS010000413">
    <property type="protein sequence ID" value="CAE7203715.1"/>
    <property type="molecule type" value="Genomic_DNA"/>
</dbReference>
<name>A0A812JHT4_9DINO</name>
<dbReference type="Proteomes" id="UP000604046">
    <property type="component" value="Unassembled WGS sequence"/>
</dbReference>
<proteinExistence type="predicted"/>
<accession>A0A812JHT4</accession>
<reference evidence="1" key="1">
    <citation type="submission" date="2021-02" db="EMBL/GenBank/DDBJ databases">
        <authorList>
            <person name="Dougan E. K."/>
            <person name="Rhodes N."/>
            <person name="Thang M."/>
            <person name="Chan C."/>
        </authorList>
    </citation>
    <scope>NUCLEOTIDE SEQUENCE</scope>
</reference>
<organism evidence="1 2">
    <name type="scientific">Symbiodinium natans</name>
    <dbReference type="NCBI Taxonomy" id="878477"/>
    <lineage>
        <taxon>Eukaryota</taxon>
        <taxon>Sar</taxon>
        <taxon>Alveolata</taxon>
        <taxon>Dinophyceae</taxon>
        <taxon>Suessiales</taxon>
        <taxon>Symbiodiniaceae</taxon>
        <taxon>Symbiodinium</taxon>
    </lineage>
</organism>
<evidence type="ECO:0000313" key="1">
    <source>
        <dbReference type="EMBL" id="CAE7203715.1"/>
    </source>
</evidence>
<protein>
    <submittedName>
        <fullName evidence="1">Uncharacterized protein</fullName>
    </submittedName>
</protein>
<evidence type="ECO:0000313" key="2">
    <source>
        <dbReference type="Proteomes" id="UP000604046"/>
    </source>
</evidence>